<gene>
    <name evidence="4" type="ORF">CR513_61316</name>
</gene>
<organism evidence="4 5">
    <name type="scientific">Mucuna pruriens</name>
    <name type="common">Velvet bean</name>
    <name type="synonym">Dolichos pruriens</name>
    <dbReference type="NCBI Taxonomy" id="157652"/>
    <lineage>
        <taxon>Eukaryota</taxon>
        <taxon>Viridiplantae</taxon>
        <taxon>Streptophyta</taxon>
        <taxon>Embryophyta</taxon>
        <taxon>Tracheophyta</taxon>
        <taxon>Spermatophyta</taxon>
        <taxon>Magnoliopsida</taxon>
        <taxon>eudicotyledons</taxon>
        <taxon>Gunneridae</taxon>
        <taxon>Pentapetalae</taxon>
        <taxon>rosids</taxon>
        <taxon>fabids</taxon>
        <taxon>Fabales</taxon>
        <taxon>Fabaceae</taxon>
        <taxon>Papilionoideae</taxon>
        <taxon>50 kb inversion clade</taxon>
        <taxon>NPAAA clade</taxon>
        <taxon>indigoferoid/millettioid clade</taxon>
        <taxon>Phaseoleae</taxon>
        <taxon>Mucuna</taxon>
    </lineage>
</organism>
<protein>
    <submittedName>
        <fullName evidence="4">Uncharacterized protein</fullName>
    </submittedName>
</protein>
<keyword evidence="5" id="KW-1185">Reference proteome</keyword>
<keyword evidence="3" id="KW-0472">Membrane</keyword>
<proteinExistence type="predicted"/>
<feature type="compositionally biased region" description="Basic and acidic residues" evidence="2">
    <location>
        <begin position="82"/>
        <end position="107"/>
    </location>
</feature>
<comment type="caution">
    <text evidence="4">The sequence shown here is derived from an EMBL/GenBank/DDBJ whole genome shotgun (WGS) entry which is preliminary data.</text>
</comment>
<keyword evidence="1" id="KW-0175">Coiled coil</keyword>
<evidence type="ECO:0000256" key="2">
    <source>
        <dbReference type="SAM" id="MobiDB-lite"/>
    </source>
</evidence>
<keyword evidence="3" id="KW-0812">Transmembrane</keyword>
<feature type="coiled-coil region" evidence="1">
    <location>
        <begin position="340"/>
        <end position="374"/>
    </location>
</feature>
<name>A0A371E3B5_MUCPR</name>
<sequence length="395" mass="44306">MADKYTILQVSTNMKYTLSLVEPIRSSNRPSLCKSKKLAALGFMMVCLLYRPSYIPFLVVWRSAELVSQGLLYLSGRERSSMTNRDRKNHPERPFKGVDESVTRPDEPIYEGPTNDTSPSFIYMTLCRSNWGYGCPSPTSTFFPLYWTCQPAMSVTVEKEDLEEWELEFVKELQRLLILSYADLIKKAHREQLVSTEDALARPPTPPMVVLDSSISSLAEAATGPKPIVKKWAQEVRRKTASCAVAAVSAFASNLDEDWAAVLASNPSNSSDWAPNYPLADVVDKHLAVISDLTKVGTLGISSVFQALQNYVGYSLMLSQAIERKFGSLEVRNMELAKTIEKSHESNSELTALLDDVEEKLNCYQESTENFQDQLKATMCQSKDHLLAKQESNRV</sequence>
<keyword evidence="3" id="KW-1133">Transmembrane helix</keyword>
<feature type="non-terminal residue" evidence="4">
    <location>
        <position position="1"/>
    </location>
</feature>
<feature type="region of interest" description="Disordered" evidence="2">
    <location>
        <begin position="82"/>
        <end position="114"/>
    </location>
</feature>
<evidence type="ECO:0000313" key="4">
    <source>
        <dbReference type="EMBL" id="RDX60532.1"/>
    </source>
</evidence>
<evidence type="ECO:0000313" key="5">
    <source>
        <dbReference type="Proteomes" id="UP000257109"/>
    </source>
</evidence>
<accession>A0A371E3B5</accession>
<evidence type="ECO:0000256" key="1">
    <source>
        <dbReference type="SAM" id="Coils"/>
    </source>
</evidence>
<dbReference type="AlphaFoldDB" id="A0A371E3B5"/>
<reference evidence="4" key="1">
    <citation type="submission" date="2018-05" db="EMBL/GenBank/DDBJ databases">
        <title>Draft genome of Mucuna pruriens seed.</title>
        <authorList>
            <person name="Nnadi N.E."/>
            <person name="Vos R."/>
            <person name="Hasami M.H."/>
            <person name="Devisetty U.K."/>
            <person name="Aguiy J.C."/>
        </authorList>
    </citation>
    <scope>NUCLEOTIDE SEQUENCE [LARGE SCALE GENOMIC DNA]</scope>
    <source>
        <strain evidence="4">JCA_2017</strain>
    </source>
</reference>
<feature type="transmembrane region" description="Helical" evidence="3">
    <location>
        <begin position="38"/>
        <end position="61"/>
    </location>
</feature>
<evidence type="ECO:0000256" key="3">
    <source>
        <dbReference type="SAM" id="Phobius"/>
    </source>
</evidence>
<dbReference type="Proteomes" id="UP000257109">
    <property type="component" value="Unassembled WGS sequence"/>
</dbReference>
<dbReference type="EMBL" id="QJKJ01016797">
    <property type="protein sequence ID" value="RDX60532.1"/>
    <property type="molecule type" value="Genomic_DNA"/>
</dbReference>